<proteinExistence type="predicted"/>
<comment type="caution">
    <text evidence="1">The sequence shown here is derived from an EMBL/GenBank/DDBJ whole genome shotgun (WGS) entry which is preliminary data.</text>
</comment>
<evidence type="ECO:0000313" key="1">
    <source>
        <dbReference type="EMBL" id="MFC7184069.1"/>
    </source>
</evidence>
<dbReference type="Proteomes" id="UP001596435">
    <property type="component" value="Unassembled WGS sequence"/>
</dbReference>
<dbReference type="EMBL" id="JBHTAJ010000088">
    <property type="protein sequence ID" value="MFC7184069.1"/>
    <property type="molecule type" value="Genomic_DNA"/>
</dbReference>
<feature type="non-terminal residue" evidence="1">
    <location>
        <position position="1"/>
    </location>
</feature>
<gene>
    <name evidence="1" type="ORF">ACFQMG_31425</name>
</gene>
<dbReference type="RefSeq" id="WP_380232602.1">
    <property type="nucleotide sequence ID" value="NZ_JBHTAJ010000088.1"/>
</dbReference>
<reference evidence="2" key="1">
    <citation type="journal article" date="2019" name="Int. J. Syst. Evol. Microbiol.">
        <title>The Global Catalogue of Microorganisms (GCM) 10K type strain sequencing project: providing services to taxonomists for standard genome sequencing and annotation.</title>
        <authorList>
            <consortium name="The Broad Institute Genomics Platform"/>
            <consortium name="The Broad Institute Genome Sequencing Center for Infectious Disease"/>
            <person name="Wu L."/>
            <person name="Ma J."/>
        </authorList>
    </citation>
    <scope>NUCLEOTIDE SEQUENCE [LARGE SCALE GENOMIC DNA]</scope>
    <source>
        <strain evidence="2">CGMCC 1.12859</strain>
    </source>
</reference>
<evidence type="ECO:0000313" key="2">
    <source>
        <dbReference type="Proteomes" id="UP001596435"/>
    </source>
</evidence>
<evidence type="ECO:0008006" key="3">
    <source>
        <dbReference type="Google" id="ProtNLM"/>
    </source>
</evidence>
<name>A0ABW2G3I5_9ACTN</name>
<organism evidence="1 2">
    <name type="scientific">Kitasatospora paranensis</name>
    <dbReference type="NCBI Taxonomy" id="258053"/>
    <lineage>
        <taxon>Bacteria</taxon>
        <taxon>Bacillati</taxon>
        <taxon>Actinomycetota</taxon>
        <taxon>Actinomycetes</taxon>
        <taxon>Kitasatosporales</taxon>
        <taxon>Streptomycetaceae</taxon>
        <taxon>Kitasatospora</taxon>
    </lineage>
</organism>
<protein>
    <recommendedName>
        <fullName evidence="3">Serine/threonine protein kinase</fullName>
    </recommendedName>
</protein>
<keyword evidence="2" id="KW-1185">Reference proteome</keyword>
<sequence>GAPGTAPAKPPASPATGAAAYGCTGGLIDSYPVATGTGIVLGYYYLFFDRTNGTNCAATIKTSNSGYGTASAVSASISRCTQTAPAASCTKVAGTTATDSGSYKMYAGPVKVGAVAVCITGYGSITWGGMTATTAKALGNRAVHCA</sequence>
<accession>A0ABW2G3I5</accession>